<dbReference type="GO" id="GO:0005886">
    <property type="term" value="C:plasma membrane"/>
    <property type="evidence" value="ECO:0007669"/>
    <property type="project" value="TreeGrafter"/>
</dbReference>
<feature type="domain" description="Phytocyanin" evidence="3">
    <location>
        <begin position="10"/>
        <end position="116"/>
    </location>
</feature>
<dbReference type="PROSITE" id="PS51485">
    <property type="entry name" value="PHYTOCYANIN"/>
    <property type="match status" value="1"/>
</dbReference>
<dbReference type="FunFam" id="2.60.40.420:FF:000034">
    <property type="entry name" value="Cupredoxin superfamily protein"/>
    <property type="match status" value="1"/>
</dbReference>
<dbReference type="SUPFAM" id="SSF49503">
    <property type="entry name" value="Cupredoxins"/>
    <property type="match status" value="1"/>
</dbReference>
<name>A0A2G9G171_9LAMI</name>
<keyword evidence="1" id="KW-1015">Disulfide bond</keyword>
<evidence type="ECO:0000256" key="1">
    <source>
        <dbReference type="ARBA" id="ARBA00023157"/>
    </source>
</evidence>
<dbReference type="EMBL" id="NKXS01007855">
    <property type="protein sequence ID" value="PIM99050.1"/>
    <property type="molecule type" value="Genomic_DNA"/>
</dbReference>
<gene>
    <name evidence="4" type="ORF">CDL12_28461</name>
</gene>
<dbReference type="STRING" id="429701.A0A2G9G171"/>
<proteinExistence type="predicted"/>
<comment type="caution">
    <text evidence="4">The sequence shown here is derived from an EMBL/GenBank/DDBJ whole genome shotgun (WGS) entry which is preliminary data.</text>
</comment>
<dbReference type="Gene3D" id="2.60.40.420">
    <property type="entry name" value="Cupredoxins - blue copper proteins"/>
    <property type="match status" value="1"/>
</dbReference>
<keyword evidence="5" id="KW-1185">Reference proteome</keyword>
<dbReference type="InterPro" id="IPR039391">
    <property type="entry name" value="Phytocyanin-like"/>
</dbReference>
<dbReference type="InterPro" id="IPR003245">
    <property type="entry name" value="Phytocyanin_dom"/>
</dbReference>
<dbReference type="PANTHER" id="PTHR33021:SF339">
    <property type="entry name" value="OS07G0570600 PROTEIN"/>
    <property type="match status" value="1"/>
</dbReference>
<dbReference type="Pfam" id="PF02298">
    <property type="entry name" value="Cu_bind_like"/>
    <property type="match status" value="1"/>
</dbReference>
<dbReference type="Proteomes" id="UP000231279">
    <property type="component" value="Unassembled WGS sequence"/>
</dbReference>
<evidence type="ECO:0000313" key="4">
    <source>
        <dbReference type="EMBL" id="PIM99050.1"/>
    </source>
</evidence>
<dbReference type="AlphaFoldDB" id="A0A2G9G171"/>
<protein>
    <recommendedName>
        <fullName evidence="3">Phytocyanin domain-containing protein</fullName>
    </recommendedName>
</protein>
<evidence type="ECO:0000256" key="2">
    <source>
        <dbReference type="ARBA" id="ARBA00023180"/>
    </source>
</evidence>
<dbReference type="PANTHER" id="PTHR33021">
    <property type="entry name" value="BLUE COPPER PROTEIN"/>
    <property type="match status" value="1"/>
</dbReference>
<keyword evidence="2" id="KW-0325">Glycoprotein</keyword>
<sequence>MTLFGFSMDANHKIGDTMGWTASGTVDYTKWTFNKNFQVEDELENMTTDVKYNHHFHNVMEVDQKDFESCNSTSPILTYTTGHDSIKLTSFDHHYFVRGAPDHCDAEQKVDIFVRDHKDAYGPGINPPNHSGASPSIPFVSLKCSTKKLIWKLCIDYFIIISKLK</sequence>
<dbReference type="OrthoDB" id="912153at2759"/>
<evidence type="ECO:0000313" key="5">
    <source>
        <dbReference type="Proteomes" id="UP000231279"/>
    </source>
</evidence>
<dbReference type="InterPro" id="IPR008972">
    <property type="entry name" value="Cupredoxin"/>
</dbReference>
<reference evidence="5" key="1">
    <citation type="journal article" date="2018" name="Gigascience">
        <title>Genome assembly of the Pink Ipe (Handroanthus impetiginosus, Bignoniaceae), a highly valued, ecologically keystone Neotropical timber forest tree.</title>
        <authorList>
            <person name="Silva-Junior O.B."/>
            <person name="Grattapaglia D."/>
            <person name="Novaes E."/>
            <person name="Collevatti R.G."/>
        </authorList>
    </citation>
    <scope>NUCLEOTIDE SEQUENCE [LARGE SCALE GENOMIC DNA]</scope>
    <source>
        <strain evidence="5">cv. UFG-1</strain>
    </source>
</reference>
<evidence type="ECO:0000259" key="3">
    <source>
        <dbReference type="PROSITE" id="PS51485"/>
    </source>
</evidence>
<organism evidence="4 5">
    <name type="scientific">Handroanthus impetiginosus</name>
    <dbReference type="NCBI Taxonomy" id="429701"/>
    <lineage>
        <taxon>Eukaryota</taxon>
        <taxon>Viridiplantae</taxon>
        <taxon>Streptophyta</taxon>
        <taxon>Embryophyta</taxon>
        <taxon>Tracheophyta</taxon>
        <taxon>Spermatophyta</taxon>
        <taxon>Magnoliopsida</taxon>
        <taxon>eudicotyledons</taxon>
        <taxon>Gunneridae</taxon>
        <taxon>Pentapetalae</taxon>
        <taxon>asterids</taxon>
        <taxon>lamiids</taxon>
        <taxon>Lamiales</taxon>
        <taxon>Bignoniaceae</taxon>
        <taxon>Crescentiina</taxon>
        <taxon>Tabebuia alliance</taxon>
        <taxon>Handroanthus</taxon>
    </lineage>
</organism>
<accession>A0A2G9G171</accession>
<dbReference type="GO" id="GO:0009055">
    <property type="term" value="F:electron transfer activity"/>
    <property type="evidence" value="ECO:0007669"/>
    <property type="project" value="InterPro"/>
</dbReference>